<evidence type="ECO:0000256" key="8">
    <source>
        <dbReference type="ARBA" id="ARBA00022960"/>
    </source>
</evidence>
<evidence type="ECO:0000256" key="16">
    <source>
        <dbReference type="ARBA" id="ARBA00038053"/>
    </source>
</evidence>
<name>A0A1G2PS60_9BACT</name>
<comment type="similarity">
    <text evidence="16">Belongs to the SEDS family. FtsW subfamily.</text>
</comment>
<feature type="transmembrane region" description="Helical" evidence="21">
    <location>
        <begin position="263"/>
        <end position="288"/>
    </location>
</feature>
<evidence type="ECO:0000256" key="14">
    <source>
        <dbReference type="ARBA" id="ARBA00032370"/>
    </source>
</evidence>
<feature type="transmembrane region" description="Helical" evidence="21">
    <location>
        <begin position="141"/>
        <end position="158"/>
    </location>
</feature>
<dbReference type="InterPro" id="IPR001182">
    <property type="entry name" value="FtsW/RodA"/>
</dbReference>
<dbReference type="GO" id="GO:0015648">
    <property type="term" value="F:lipid-linked peptidoglycan transporter activity"/>
    <property type="evidence" value="ECO:0007669"/>
    <property type="project" value="TreeGrafter"/>
</dbReference>
<feature type="transmembrane region" description="Helical" evidence="21">
    <location>
        <begin position="164"/>
        <end position="181"/>
    </location>
</feature>
<evidence type="ECO:0000256" key="6">
    <source>
        <dbReference type="ARBA" id="ARBA00022679"/>
    </source>
</evidence>
<feature type="transmembrane region" description="Helical" evidence="21">
    <location>
        <begin position="339"/>
        <end position="358"/>
    </location>
</feature>
<keyword evidence="5" id="KW-0328">Glycosyltransferase</keyword>
<feature type="transmembrane region" description="Helical" evidence="21">
    <location>
        <begin position="300"/>
        <end position="319"/>
    </location>
</feature>
<keyword evidence="11 21" id="KW-0472">Membrane</keyword>
<feature type="transmembrane region" description="Helical" evidence="21">
    <location>
        <begin position="186"/>
        <end position="208"/>
    </location>
</feature>
<keyword evidence="7 21" id="KW-0812">Transmembrane</keyword>
<evidence type="ECO:0000256" key="21">
    <source>
        <dbReference type="SAM" id="Phobius"/>
    </source>
</evidence>
<evidence type="ECO:0000256" key="7">
    <source>
        <dbReference type="ARBA" id="ARBA00022692"/>
    </source>
</evidence>
<evidence type="ECO:0000256" key="10">
    <source>
        <dbReference type="ARBA" id="ARBA00022989"/>
    </source>
</evidence>
<comment type="catalytic activity">
    <reaction evidence="20">
        <text>[GlcNAc-(1-&gt;4)-Mur2Ac(oyl-L-Ala-gamma-D-Glu-L-Lys-D-Ala-D-Ala)](n)-di-trans,octa-cis-undecaprenyl diphosphate + beta-D-GlcNAc-(1-&gt;4)-Mur2Ac(oyl-L-Ala-gamma-D-Glu-L-Lys-D-Ala-D-Ala)-di-trans,octa-cis-undecaprenyl diphosphate = [GlcNAc-(1-&gt;4)-Mur2Ac(oyl-L-Ala-gamma-D-Glu-L-Lys-D-Ala-D-Ala)](n+1)-di-trans,octa-cis-undecaprenyl diphosphate + di-trans,octa-cis-undecaprenyl diphosphate + H(+)</text>
        <dbReference type="Rhea" id="RHEA:23708"/>
        <dbReference type="Rhea" id="RHEA-COMP:9602"/>
        <dbReference type="Rhea" id="RHEA-COMP:9603"/>
        <dbReference type="ChEBI" id="CHEBI:15378"/>
        <dbReference type="ChEBI" id="CHEBI:58405"/>
        <dbReference type="ChEBI" id="CHEBI:60033"/>
        <dbReference type="ChEBI" id="CHEBI:78435"/>
        <dbReference type="EC" id="2.4.99.28"/>
    </reaction>
</comment>
<dbReference type="PANTHER" id="PTHR30474">
    <property type="entry name" value="CELL CYCLE PROTEIN"/>
    <property type="match status" value="1"/>
</dbReference>
<dbReference type="AlphaFoldDB" id="A0A1G2PS60"/>
<evidence type="ECO:0000256" key="1">
    <source>
        <dbReference type="ARBA" id="ARBA00004651"/>
    </source>
</evidence>
<protein>
    <recommendedName>
        <fullName evidence="17">Probable peptidoglycan glycosyltransferase FtsW</fullName>
        <ecNumber evidence="19">2.4.99.28</ecNumber>
    </recommendedName>
    <alternativeName>
        <fullName evidence="18">Cell division protein FtsW</fullName>
    </alternativeName>
    <alternativeName>
        <fullName evidence="15">Cell wall polymerase</fullName>
    </alternativeName>
    <alternativeName>
        <fullName evidence="14">Peptidoglycan polymerase</fullName>
    </alternativeName>
</protein>
<comment type="caution">
    <text evidence="22">The sequence shown here is derived from an EMBL/GenBank/DDBJ whole genome shotgun (WGS) entry which is preliminary data.</text>
</comment>
<evidence type="ECO:0000256" key="17">
    <source>
        <dbReference type="ARBA" id="ARBA00041185"/>
    </source>
</evidence>
<reference evidence="22 23" key="1">
    <citation type="journal article" date="2016" name="Nat. Commun.">
        <title>Thousands of microbial genomes shed light on interconnected biogeochemical processes in an aquifer system.</title>
        <authorList>
            <person name="Anantharaman K."/>
            <person name="Brown C.T."/>
            <person name="Hug L.A."/>
            <person name="Sharon I."/>
            <person name="Castelle C.J."/>
            <person name="Probst A.J."/>
            <person name="Thomas B.C."/>
            <person name="Singh A."/>
            <person name="Wilkins M.J."/>
            <person name="Karaoz U."/>
            <person name="Brodie E.L."/>
            <person name="Williams K.H."/>
            <person name="Hubbard S.S."/>
            <person name="Banfield J.F."/>
        </authorList>
    </citation>
    <scope>NUCLEOTIDE SEQUENCE [LARGE SCALE GENOMIC DNA]</scope>
</reference>
<keyword evidence="12" id="KW-0131">Cell cycle</keyword>
<evidence type="ECO:0000256" key="11">
    <source>
        <dbReference type="ARBA" id="ARBA00023136"/>
    </source>
</evidence>
<evidence type="ECO:0000313" key="23">
    <source>
        <dbReference type="Proteomes" id="UP000176951"/>
    </source>
</evidence>
<keyword evidence="10 21" id="KW-1133">Transmembrane helix</keyword>
<dbReference type="GO" id="GO:0032153">
    <property type="term" value="C:cell division site"/>
    <property type="evidence" value="ECO:0007669"/>
    <property type="project" value="TreeGrafter"/>
</dbReference>
<dbReference type="GO" id="GO:0071555">
    <property type="term" value="P:cell wall organization"/>
    <property type="evidence" value="ECO:0007669"/>
    <property type="project" value="UniProtKB-KW"/>
</dbReference>
<evidence type="ECO:0000256" key="12">
    <source>
        <dbReference type="ARBA" id="ARBA00023306"/>
    </source>
</evidence>
<keyword evidence="13" id="KW-0961">Cell wall biogenesis/degradation</keyword>
<dbReference type="Proteomes" id="UP000176951">
    <property type="component" value="Unassembled WGS sequence"/>
</dbReference>
<evidence type="ECO:0000256" key="9">
    <source>
        <dbReference type="ARBA" id="ARBA00022984"/>
    </source>
</evidence>
<dbReference type="Pfam" id="PF01098">
    <property type="entry name" value="FTSW_RODA_SPOVE"/>
    <property type="match status" value="1"/>
</dbReference>
<dbReference type="GO" id="GO:0008360">
    <property type="term" value="P:regulation of cell shape"/>
    <property type="evidence" value="ECO:0007669"/>
    <property type="project" value="UniProtKB-KW"/>
</dbReference>
<evidence type="ECO:0000256" key="20">
    <source>
        <dbReference type="ARBA" id="ARBA00049902"/>
    </source>
</evidence>
<evidence type="ECO:0000256" key="19">
    <source>
        <dbReference type="ARBA" id="ARBA00044770"/>
    </source>
</evidence>
<feature type="transmembrane region" description="Helical" evidence="21">
    <location>
        <begin position="68"/>
        <end position="89"/>
    </location>
</feature>
<keyword evidence="8" id="KW-0133">Cell shape</keyword>
<dbReference type="GO" id="GO:0009252">
    <property type="term" value="P:peptidoglycan biosynthetic process"/>
    <property type="evidence" value="ECO:0007669"/>
    <property type="project" value="UniProtKB-KW"/>
</dbReference>
<gene>
    <name evidence="22" type="ORF">A3A97_00335</name>
</gene>
<keyword evidence="3" id="KW-1003">Cell membrane</keyword>
<evidence type="ECO:0000256" key="3">
    <source>
        <dbReference type="ARBA" id="ARBA00022475"/>
    </source>
</evidence>
<dbReference type="GO" id="GO:0005886">
    <property type="term" value="C:plasma membrane"/>
    <property type="evidence" value="ECO:0007669"/>
    <property type="project" value="UniProtKB-SubCell"/>
</dbReference>
<evidence type="ECO:0000256" key="18">
    <source>
        <dbReference type="ARBA" id="ARBA00041418"/>
    </source>
</evidence>
<dbReference type="NCBIfam" id="TIGR02614">
    <property type="entry name" value="ftsW"/>
    <property type="match status" value="1"/>
</dbReference>
<evidence type="ECO:0000256" key="5">
    <source>
        <dbReference type="ARBA" id="ARBA00022676"/>
    </source>
</evidence>
<keyword evidence="6" id="KW-0808">Transferase</keyword>
<evidence type="ECO:0000256" key="15">
    <source>
        <dbReference type="ARBA" id="ARBA00033270"/>
    </source>
</evidence>
<keyword evidence="9" id="KW-0573">Peptidoglycan synthesis</keyword>
<dbReference type="PANTHER" id="PTHR30474:SF2">
    <property type="entry name" value="PEPTIDOGLYCAN GLYCOSYLTRANSFERASE FTSW-RELATED"/>
    <property type="match status" value="1"/>
</dbReference>
<feature type="transmembrane region" description="Helical" evidence="21">
    <location>
        <begin position="42"/>
        <end position="61"/>
    </location>
</feature>
<dbReference type="EC" id="2.4.99.28" evidence="19"/>
<comment type="subcellular location">
    <subcellularLocation>
        <location evidence="1">Cell membrane</location>
        <topology evidence="1">Multi-pass membrane protein</topology>
    </subcellularLocation>
</comment>
<dbReference type="GO" id="GO:0051301">
    <property type="term" value="P:cell division"/>
    <property type="evidence" value="ECO:0007669"/>
    <property type="project" value="UniProtKB-KW"/>
</dbReference>
<proteinExistence type="inferred from homology"/>
<organism evidence="22 23">
    <name type="scientific">Candidatus Terrybacteria bacterium RIFCSPLOWO2_01_FULL_40_23</name>
    <dbReference type="NCBI Taxonomy" id="1802366"/>
    <lineage>
        <taxon>Bacteria</taxon>
        <taxon>Candidatus Terryibacteriota</taxon>
    </lineage>
</organism>
<keyword evidence="4 22" id="KW-0132">Cell division</keyword>
<comment type="pathway">
    <text evidence="2">Cell wall biogenesis; peptidoglycan biosynthesis.</text>
</comment>
<sequence length="367" mass="39449">MSFSGDRPLIFIGAALLGSGLLVLTSASVVQGAADFDQPFYYISRQLLLGLPLGLFFGFIASRIPEKLWRLFAFPFMALTILLLILVFIPGIGYGAGGAQRWVGIGPLSVQPAEIAKFAFVLYLAAWLSKNKNLLTSFEEGLLPFLAISGALGLFLIMQPDISTLGVLVLTGLAMFFVAGAKIKHILGIVALGMILLASLTLIAPYRLSRFTTFLDPSNDPLGESYQINQATLAIGSGGLFGRGFGFSRQKFLYLPEPVGDSIFAVLAEEIGFVGSIIFITFFILFIWRGLRIAKQAKSDFLQLFAFGLVSWIAIQTFLNIAGNLGLAPLAGIPLPFVSYGSSSLAVTIISVGALIGISRKKEVYAR</sequence>
<dbReference type="EMBL" id="MHSW01000026">
    <property type="protein sequence ID" value="OHA51133.1"/>
    <property type="molecule type" value="Genomic_DNA"/>
</dbReference>
<feature type="transmembrane region" description="Helical" evidence="21">
    <location>
        <begin position="109"/>
        <end position="129"/>
    </location>
</feature>
<evidence type="ECO:0000256" key="13">
    <source>
        <dbReference type="ARBA" id="ARBA00023316"/>
    </source>
</evidence>
<evidence type="ECO:0000256" key="2">
    <source>
        <dbReference type="ARBA" id="ARBA00004752"/>
    </source>
</evidence>
<evidence type="ECO:0000313" key="22">
    <source>
        <dbReference type="EMBL" id="OHA51133.1"/>
    </source>
</evidence>
<dbReference type="InterPro" id="IPR013437">
    <property type="entry name" value="FtsW"/>
</dbReference>
<accession>A0A1G2PS60</accession>
<evidence type="ECO:0000256" key="4">
    <source>
        <dbReference type="ARBA" id="ARBA00022618"/>
    </source>
</evidence>
<dbReference type="GO" id="GO:0008955">
    <property type="term" value="F:peptidoglycan glycosyltransferase activity"/>
    <property type="evidence" value="ECO:0007669"/>
    <property type="project" value="UniProtKB-EC"/>
</dbReference>